<dbReference type="OrthoDB" id="4954833at2"/>
<accession>A0A0W0YP13</accession>
<dbReference type="PATRIC" id="fig|28087.4.peg.1282"/>
<dbReference type="EMBL" id="LNYV01000013">
    <property type="protein sequence ID" value="KTD58597.1"/>
    <property type="molecule type" value="Genomic_DNA"/>
</dbReference>
<name>A0A0W0YP13_9GAMM</name>
<evidence type="ECO:0000313" key="2">
    <source>
        <dbReference type="Proteomes" id="UP000054621"/>
    </source>
</evidence>
<gene>
    <name evidence="1" type="ORF">Lsai_1204</name>
</gene>
<dbReference type="Proteomes" id="UP000054621">
    <property type="component" value="Unassembled WGS sequence"/>
</dbReference>
<dbReference type="Pfam" id="PF08877">
    <property type="entry name" value="MepB-like"/>
    <property type="match status" value="1"/>
</dbReference>
<dbReference type="RefSeq" id="WP_027271826.1">
    <property type="nucleotide sequence ID" value="NZ_CAAAJE010000025.1"/>
</dbReference>
<evidence type="ECO:0000313" key="1">
    <source>
        <dbReference type="EMBL" id="KTD58597.1"/>
    </source>
</evidence>
<sequence length="167" mass="19165">MPPHPDFSLATQIAYIPSGLYPSLIKIEEESVEYGALTFTLDNKLITFRTGKITPTKPGFFVTLWQRVNGLTKPHHITDSSDFFVISVHDDIGFGQFIFHKSVLLQHSVISSGSKEGKRGIRLYPPWIQNLNKQAKRSQDWQCKHFIKFDCNISVKYRTLINAFKNH</sequence>
<dbReference type="Gene3D" id="3.40.1350.140">
    <property type="entry name" value="MepB-like"/>
    <property type="match status" value="1"/>
</dbReference>
<dbReference type="AlphaFoldDB" id="A0A0W0YP13"/>
<dbReference type="InterPro" id="IPR011235">
    <property type="entry name" value="MepB-like"/>
</dbReference>
<organism evidence="1 2">
    <name type="scientific">Legionella sainthelensi</name>
    <dbReference type="NCBI Taxonomy" id="28087"/>
    <lineage>
        <taxon>Bacteria</taxon>
        <taxon>Pseudomonadati</taxon>
        <taxon>Pseudomonadota</taxon>
        <taxon>Gammaproteobacteria</taxon>
        <taxon>Legionellales</taxon>
        <taxon>Legionellaceae</taxon>
        <taxon>Legionella</taxon>
    </lineage>
</organism>
<dbReference type="eggNOG" id="COG4815">
    <property type="taxonomic scope" value="Bacteria"/>
</dbReference>
<reference evidence="1 2" key="1">
    <citation type="submission" date="2015-11" db="EMBL/GenBank/DDBJ databases">
        <title>Genomic analysis of 38 Legionella species identifies large and diverse effector repertoires.</title>
        <authorList>
            <person name="Burstein D."/>
            <person name="Amaro F."/>
            <person name="Zusman T."/>
            <person name="Lifshitz Z."/>
            <person name="Cohen O."/>
            <person name="Gilbert J.A."/>
            <person name="Pupko T."/>
            <person name="Shuman H.A."/>
            <person name="Segal G."/>
        </authorList>
    </citation>
    <scope>NUCLEOTIDE SEQUENCE [LARGE SCALE GENOMIC DNA]</scope>
    <source>
        <strain evidence="1 2">Mt.St.Helens-4</strain>
    </source>
</reference>
<protein>
    <submittedName>
        <fullName evidence="1">MepB protein</fullName>
    </submittedName>
</protein>
<comment type="caution">
    <text evidence="1">The sequence shown here is derived from an EMBL/GenBank/DDBJ whole genome shotgun (WGS) entry which is preliminary data.</text>
</comment>
<proteinExistence type="predicted"/>
<dbReference type="PIRSF" id="PIRSF032285">
    <property type="entry name" value="UCP032285"/>
    <property type="match status" value="1"/>
</dbReference>
<dbReference type="InterPro" id="IPR038231">
    <property type="entry name" value="MepB-like_sf"/>
</dbReference>